<dbReference type="InterPro" id="IPR045865">
    <property type="entry name" value="ACT-like_dom_sf"/>
</dbReference>
<evidence type="ECO:0008006" key="4">
    <source>
        <dbReference type="Google" id="ProtNLM"/>
    </source>
</evidence>
<dbReference type="SUPFAM" id="SSF55021">
    <property type="entry name" value="ACT-like"/>
    <property type="match status" value="1"/>
</dbReference>
<organism evidence="2 3">
    <name type="scientific">Phytohabitans maris</name>
    <dbReference type="NCBI Taxonomy" id="3071409"/>
    <lineage>
        <taxon>Bacteria</taxon>
        <taxon>Bacillati</taxon>
        <taxon>Actinomycetota</taxon>
        <taxon>Actinomycetes</taxon>
        <taxon>Micromonosporales</taxon>
        <taxon>Micromonosporaceae</taxon>
    </lineage>
</organism>
<accession>A0ABU0ZDX0</accession>
<reference evidence="2 3" key="1">
    <citation type="submission" date="2023-08" db="EMBL/GenBank/DDBJ databases">
        <title>Phytohabitans sansha sp. nov., isolated from marine sediment.</title>
        <authorList>
            <person name="Zhao Y."/>
            <person name="Yi K."/>
        </authorList>
    </citation>
    <scope>NUCLEOTIDE SEQUENCE [LARGE SCALE GENOMIC DNA]</scope>
    <source>
        <strain evidence="2 3">ZYX-F-186</strain>
    </source>
</reference>
<proteinExistence type="predicted"/>
<protein>
    <recommendedName>
        <fullName evidence="4">ACT domain-containing protein</fullName>
    </recommendedName>
</protein>
<gene>
    <name evidence="2" type="ORF">RB614_08850</name>
</gene>
<evidence type="ECO:0000313" key="3">
    <source>
        <dbReference type="Proteomes" id="UP001230908"/>
    </source>
</evidence>
<keyword evidence="3" id="KW-1185">Reference proteome</keyword>
<comment type="caution">
    <text evidence="2">The sequence shown here is derived from an EMBL/GenBank/DDBJ whole genome shotgun (WGS) entry which is preliminary data.</text>
</comment>
<evidence type="ECO:0000313" key="2">
    <source>
        <dbReference type="EMBL" id="MDQ7904629.1"/>
    </source>
</evidence>
<dbReference type="RefSeq" id="WP_308711901.1">
    <property type="nucleotide sequence ID" value="NZ_JAVHUY010000007.1"/>
</dbReference>
<evidence type="ECO:0000256" key="1">
    <source>
        <dbReference type="SAM" id="MobiDB-lite"/>
    </source>
</evidence>
<name>A0ABU0ZDX0_9ACTN</name>
<feature type="region of interest" description="Disordered" evidence="1">
    <location>
        <begin position="82"/>
        <end position="105"/>
    </location>
</feature>
<sequence>MPEHLLAVVAGPGRDVPARVIGLPLPSDIDIIGMRFSHPPGSGLWCIQLTVDVPSAERLTLLTKRLHRLVDVLRVVPLEPGGRHESPLTWDPPMINRGPQRPPGA</sequence>
<dbReference type="Proteomes" id="UP001230908">
    <property type="component" value="Unassembled WGS sequence"/>
</dbReference>
<dbReference type="EMBL" id="JAVHUY010000007">
    <property type="protein sequence ID" value="MDQ7904629.1"/>
    <property type="molecule type" value="Genomic_DNA"/>
</dbReference>